<evidence type="ECO:0000259" key="7">
    <source>
        <dbReference type="PROSITE" id="PS50808"/>
    </source>
</evidence>
<organism evidence="8 9">
    <name type="scientific">Cymbomonas tetramitiformis</name>
    <dbReference type="NCBI Taxonomy" id="36881"/>
    <lineage>
        <taxon>Eukaryota</taxon>
        <taxon>Viridiplantae</taxon>
        <taxon>Chlorophyta</taxon>
        <taxon>Pyramimonadophyceae</taxon>
        <taxon>Pyramimonadales</taxon>
        <taxon>Pyramimonadaceae</taxon>
        <taxon>Cymbomonas</taxon>
    </lineage>
</organism>
<dbReference type="EMBL" id="LGRX02013729">
    <property type="protein sequence ID" value="KAK3265714.1"/>
    <property type="molecule type" value="Genomic_DNA"/>
</dbReference>
<dbReference type="Gene3D" id="2.40.50.40">
    <property type="match status" value="1"/>
</dbReference>
<evidence type="ECO:0000256" key="2">
    <source>
        <dbReference type="ARBA" id="ARBA00022771"/>
    </source>
</evidence>
<dbReference type="GO" id="GO:0008270">
    <property type="term" value="F:zinc ion binding"/>
    <property type="evidence" value="ECO:0007669"/>
    <property type="project" value="UniProtKB-KW"/>
</dbReference>
<keyword evidence="9" id="KW-1185">Reference proteome</keyword>
<reference evidence="8 9" key="1">
    <citation type="journal article" date="2015" name="Genome Biol. Evol.">
        <title>Comparative Genomics of a Bacterivorous Green Alga Reveals Evolutionary Causalities and Consequences of Phago-Mixotrophic Mode of Nutrition.</title>
        <authorList>
            <person name="Burns J.A."/>
            <person name="Paasch A."/>
            <person name="Narechania A."/>
            <person name="Kim E."/>
        </authorList>
    </citation>
    <scope>NUCLEOTIDE SEQUENCE [LARGE SCALE GENOMIC DNA]</scope>
    <source>
        <strain evidence="8 9">PLY_AMNH</strain>
    </source>
</reference>
<dbReference type="AlphaFoldDB" id="A0AAE0KZ02"/>
<evidence type="ECO:0000313" key="9">
    <source>
        <dbReference type="Proteomes" id="UP001190700"/>
    </source>
</evidence>
<evidence type="ECO:0008006" key="10">
    <source>
        <dbReference type="Google" id="ProtNLM"/>
    </source>
</evidence>
<evidence type="ECO:0000256" key="4">
    <source>
        <dbReference type="PROSITE-ProRule" id="PRU00027"/>
    </source>
</evidence>
<keyword evidence="3" id="KW-0862">Zinc</keyword>
<dbReference type="SUPFAM" id="SSF54160">
    <property type="entry name" value="Chromo domain-like"/>
    <property type="match status" value="1"/>
</dbReference>
<evidence type="ECO:0000313" key="8">
    <source>
        <dbReference type="EMBL" id="KAK3265714.1"/>
    </source>
</evidence>
<dbReference type="SUPFAM" id="SSF57667">
    <property type="entry name" value="beta-beta-alpha zinc fingers"/>
    <property type="match status" value="1"/>
</dbReference>
<dbReference type="InterPro" id="IPR036236">
    <property type="entry name" value="Znf_C2H2_sf"/>
</dbReference>
<dbReference type="InterPro" id="IPR016197">
    <property type="entry name" value="Chromo-like_dom_sf"/>
</dbReference>
<evidence type="ECO:0000256" key="5">
    <source>
        <dbReference type="SAM" id="MobiDB-lite"/>
    </source>
</evidence>
<comment type="caution">
    <text evidence="8">The sequence shown here is derived from an EMBL/GenBank/DDBJ whole genome shotgun (WGS) entry which is preliminary data.</text>
</comment>
<dbReference type="PROSITE" id="PS50013">
    <property type="entry name" value="CHROMO_2"/>
    <property type="match status" value="1"/>
</dbReference>
<dbReference type="GO" id="GO:0003677">
    <property type="term" value="F:DNA binding"/>
    <property type="evidence" value="ECO:0007669"/>
    <property type="project" value="InterPro"/>
</dbReference>
<accession>A0AAE0KZ02</accession>
<dbReference type="InterPro" id="IPR003656">
    <property type="entry name" value="Znf_BED"/>
</dbReference>
<keyword evidence="2 4" id="KW-0863">Zinc-finger</keyword>
<feature type="domain" description="BED-type" evidence="7">
    <location>
        <begin position="135"/>
        <end position="193"/>
    </location>
</feature>
<dbReference type="InterPro" id="IPR000953">
    <property type="entry name" value="Chromo/chromo_shadow_dom"/>
</dbReference>
<gene>
    <name evidence="8" type="ORF">CYMTET_25628</name>
</gene>
<dbReference type="PROSITE" id="PS50808">
    <property type="entry name" value="ZF_BED"/>
    <property type="match status" value="1"/>
</dbReference>
<evidence type="ECO:0000256" key="1">
    <source>
        <dbReference type="ARBA" id="ARBA00022723"/>
    </source>
</evidence>
<feature type="region of interest" description="Disordered" evidence="5">
    <location>
        <begin position="195"/>
        <end position="214"/>
    </location>
</feature>
<sequence>MGKRGRGSKRQSSFCVTLVAQGKGAIKRTQLSPFDAAGSDDREYFVRDIKAERLSNGVPQWLIGWEGVFNKDDTWDPIEHLAGHEQDIFSAFRNRRKDEVAAEEKEASAKKKRRQEEKDQSRIEFDEFEEAFGGKRRSACWKHYKVQKDDTGKIVNVKCLLCPLDNKPMPFCGNTTNLRSHLASVHKDAYCKMIVPEDGGDPPETGPDKDKDSQSSAAQLVLHNVLLLSAEGKQRVMASLRDLLADRILPSIGGDVWSQSGASIFGILVYWLDKEFVVHEKCLAAIPFSSVRHTAEELEKATKVACADFGLGEYELVVGEEGVIGVDTVSDYIHATCSDNASNTHYRWLEMFRWPRVHRSHTRLGRLEPSWNTRL</sequence>
<dbReference type="Proteomes" id="UP001190700">
    <property type="component" value="Unassembled WGS sequence"/>
</dbReference>
<keyword evidence="1" id="KW-0479">Metal-binding</keyword>
<name>A0AAE0KZ02_9CHLO</name>
<protein>
    <recommendedName>
        <fullName evidence="10">Chromo domain-containing protein</fullName>
    </recommendedName>
</protein>
<proteinExistence type="predicted"/>
<feature type="domain" description="Chromo" evidence="6">
    <location>
        <begin position="44"/>
        <end position="104"/>
    </location>
</feature>
<evidence type="ECO:0000256" key="3">
    <source>
        <dbReference type="ARBA" id="ARBA00022833"/>
    </source>
</evidence>
<evidence type="ECO:0000259" key="6">
    <source>
        <dbReference type="PROSITE" id="PS50013"/>
    </source>
</evidence>
<dbReference type="SMART" id="SM00614">
    <property type="entry name" value="ZnF_BED"/>
    <property type="match status" value="1"/>
</dbReference>